<feature type="domain" description="BHLH" evidence="7">
    <location>
        <begin position="61"/>
        <end position="111"/>
    </location>
</feature>
<feature type="compositionally biased region" description="Acidic residues" evidence="6">
    <location>
        <begin position="1"/>
        <end position="11"/>
    </location>
</feature>
<name>A0A7J0GA35_9ERIC</name>
<sequence>MEPVEQFDEALGDSMTPQSEKTPGGGERGDDSQESSSPSSESSSSASPPAEATRSASRTRSGQAISKAKKRKTRKKLIRQYKELSAVLPSCSKKRDKACIMEECLAYLKQLQGRVNTLEEETNNTSAVFGPQTCEEAAIVKLDAIAEGKNVLIRIECVKQKGCITKIVTEIEKLHLTIGSFNSLPFGNNLLAITISAQMDDEFYMTTADLLTNLRRCMCEK</sequence>
<comment type="caution">
    <text evidence="8">The sequence shown here is derived from an EMBL/GenBank/DDBJ whole genome shotgun (WGS) entry which is preliminary data.</text>
</comment>
<evidence type="ECO:0000313" key="8">
    <source>
        <dbReference type="EMBL" id="GFZ07611.1"/>
    </source>
</evidence>
<dbReference type="AlphaFoldDB" id="A0A7J0GA35"/>
<dbReference type="OrthoDB" id="690068at2759"/>
<gene>
    <name evidence="8" type="ORF">Acr_19g0005480</name>
</gene>
<dbReference type="GO" id="GO:0005634">
    <property type="term" value="C:nucleus"/>
    <property type="evidence" value="ECO:0007669"/>
    <property type="project" value="UniProtKB-SubCell"/>
</dbReference>
<organism evidence="8 9">
    <name type="scientific">Actinidia rufa</name>
    <dbReference type="NCBI Taxonomy" id="165716"/>
    <lineage>
        <taxon>Eukaryota</taxon>
        <taxon>Viridiplantae</taxon>
        <taxon>Streptophyta</taxon>
        <taxon>Embryophyta</taxon>
        <taxon>Tracheophyta</taxon>
        <taxon>Spermatophyta</taxon>
        <taxon>Magnoliopsida</taxon>
        <taxon>eudicotyledons</taxon>
        <taxon>Gunneridae</taxon>
        <taxon>Pentapetalae</taxon>
        <taxon>asterids</taxon>
        <taxon>Ericales</taxon>
        <taxon>Actinidiaceae</taxon>
        <taxon>Actinidia</taxon>
    </lineage>
</organism>
<dbReference type="GO" id="GO:0046983">
    <property type="term" value="F:protein dimerization activity"/>
    <property type="evidence" value="ECO:0007669"/>
    <property type="project" value="InterPro"/>
</dbReference>
<keyword evidence="4" id="KW-0539">Nucleus</keyword>
<reference evidence="8 9" key="1">
    <citation type="submission" date="2019-07" db="EMBL/GenBank/DDBJ databases">
        <title>De Novo Assembly of kiwifruit Actinidia rufa.</title>
        <authorList>
            <person name="Sugita-Konishi S."/>
            <person name="Sato K."/>
            <person name="Mori E."/>
            <person name="Abe Y."/>
            <person name="Kisaki G."/>
            <person name="Hamano K."/>
            <person name="Suezawa K."/>
            <person name="Otani M."/>
            <person name="Fukuda T."/>
            <person name="Manabe T."/>
            <person name="Gomi K."/>
            <person name="Tabuchi M."/>
            <person name="Akimitsu K."/>
            <person name="Kataoka I."/>
        </authorList>
    </citation>
    <scope>NUCLEOTIDE SEQUENCE [LARGE SCALE GENOMIC DNA]</scope>
    <source>
        <strain evidence="9">cv. Fuchu</strain>
    </source>
</reference>
<evidence type="ECO:0000256" key="4">
    <source>
        <dbReference type="ARBA" id="ARBA00023242"/>
    </source>
</evidence>
<evidence type="ECO:0000256" key="5">
    <source>
        <dbReference type="SAM" id="Coils"/>
    </source>
</evidence>
<dbReference type="PANTHER" id="PTHR45959:SF73">
    <property type="entry name" value="TRANSCRIPTION FACTOR BHLH25"/>
    <property type="match status" value="1"/>
</dbReference>
<dbReference type="Gene3D" id="4.10.280.10">
    <property type="entry name" value="Helix-loop-helix DNA-binding domain"/>
    <property type="match status" value="1"/>
</dbReference>
<dbReference type="PANTHER" id="PTHR45959">
    <property type="entry name" value="BHLH TRANSCRIPTION FACTOR"/>
    <property type="match status" value="1"/>
</dbReference>
<keyword evidence="2" id="KW-0805">Transcription regulation</keyword>
<protein>
    <recommendedName>
        <fullName evidence="7">BHLH domain-containing protein</fullName>
    </recommendedName>
</protein>
<evidence type="ECO:0000256" key="2">
    <source>
        <dbReference type="ARBA" id="ARBA00023015"/>
    </source>
</evidence>
<dbReference type="Proteomes" id="UP000585474">
    <property type="component" value="Unassembled WGS sequence"/>
</dbReference>
<accession>A0A7J0GA35</accession>
<evidence type="ECO:0000259" key="7">
    <source>
        <dbReference type="PROSITE" id="PS50888"/>
    </source>
</evidence>
<evidence type="ECO:0000256" key="1">
    <source>
        <dbReference type="ARBA" id="ARBA00004123"/>
    </source>
</evidence>
<dbReference type="InterPro" id="IPR011598">
    <property type="entry name" value="bHLH_dom"/>
</dbReference>
<feature type="coiled-coil region" evidence="5">
    <location>
        <begin position="101"/>
        <end position="128"/>
    </location>
</feature>
<dbReference type="InterPro" id="IPR052610">
    <property type="entry name" value="bHLH_transcription_regulator"/>
</dbReference>
<feature type="compositionally biased region" description="Low complexity" evidence="6">
    <location>
        <begin position="34"/>
        <end position="56"/>
    </location>
</feature>
<keyword evidence="5" id="KW-0175">Coiled coil</keyword>
<evidence type="ECO:0000256" key="3">
    <source>
        <dbReference type="ARBA" id="ARBA00023163"/>
    </source>
</evidence>
<evidence type="ECO:0000256" key="6">
    <source>
        <dbReference type="SAM" id="MobiDB-lite"/>
    </source>
</evidence>
<evidence type="ECO:0000313" key="9">
    <source>
        <dbReference type="Proteomes" id="UP000585474"/>
    </source>
</evidence>
<comment type="subcellular location">
    <subcellularLocation>
        <location evidence="1">Nucleus</location>
    </subcellularLocation>
</comment>
<keyword evidence="9" id="KW-1185">Reference proteome</keyword>
<dbReference type="InterPro" id="IPR036638">
    <property type="entry name" value="HLH_DNA-bd_sf"/>
</dbReference>
<keyword evidence="3" id="KW-0804">Transcription</keyword>
<dbReference type="PROSITE" id="PS50888">
    <property type="entry name" value="BHLH"/>
    <property type="match status" value="1"/>
</dbReference>
<proteinExistence type="predicted"/>
<dbReference type="SUPFAM" id="SSF47459">
    <property type="entry name" value="HLH, helix-loop-helix DNA-binding domain"/>
    <property type="match status" value="1"/>
</dbReference>
<feature type="region of interest" description="Disordered" evidence="6">
    <location>
        <begin position="1"/>
        <end position="74"/>
    </location>
</feature>
<dbReference type="EMBL" id="BJWL01000019">
    <property type="protein sequence ID" value="GFZ07611.1"/>
    <property type="molecule type" value="Genomic_DNA"/>
</dbReference>